<dbReference type="SMART" id="SM00184">
    <property type="entry name" value="RING"/>
    <property type="match status" value="1"/>
</dbReference>
<dbReference type="PANTHER" id="PTHR23285:SF2">
    <property type="entry name" value="RNA-BINDING PROTEIN MEX3A"/>
    <property type="match status" value="1"/>
</dbReference>
<dbReference type="EMBL" id="AAGW02000414">
    <property type="status" value="NOT_ANNOTATED_CDS"/>
    <property type="molecule type" value="Genomic_DNA"/>
</dbReference>
<evidence type="ECO:0000259" key="6">
    <source>
        <dbReference type="PROSITE" id="PS50089"/>
    </source>
</evidence>
<dbReference type="STRING" id="9986.ENSOCUP00000015993"/>
<dbReference type="Ensembl" id="ENSOCUT00000005639.3">
    <property type="protein sequence ID" value="ENSOCUP00000015993.2"/>
    <property type="gene ID" value="ENSOCUG00000005640.3"/>
</dbReference>
<dbReference type="EMBL" id="AAGW02000415">
    <property type="status" value="NOT_ANNOTATED_CDS"/>
    <property type="molecule type" value="Genomic_DNA"/>
</dbReference>
<dbReference type="Bgee" id="ENSOCUG00000005640">
    <property type="expression patterns" value="Expressed in embryo and 11 other cell types or tissues"/>
</dbReference>
<dbReference type="InterPro" id="IPR047227">
    <property type="entry name" value="MEX3"/>
</dbReference>
<dbReference type="InterPro" id="IPR013083">
    <property type="entry name" value="Znf_RING/FYVE/PHD"/>
</dbReference>
<reference evidence="7" key="2">
    <citation type="submission" date="2025-08" db="UniProtKB">
        <authorList>
            <consortium name="Ensembl"/>
        </authorList>
    </citation>
    <scope>IDENTIFICATION</scope>
    <source>
        <strain evidence="7">Thorbecke</strain>
    </source>
</reference>
<dbReference type="Proteomes" id="UP000001811">
    <property type="component" value="Chromosome 13"/>
</dbReference>
<dbReference type="CDD" id="cd16518">
    <property type="entry name" value="RING-HC_MEX3"/>
    <property type="match status" value="1"/>
</dbReference>
<dbReference type="GO" id="GO:0008270">
    <property type="term" value="F:zinc ion binding"/>
    <property type="evidence" value="ECO:0007669"/>
    <property type="project" value="UniProtKB-KW"/>
</dbReference>
<evidence type="ECO:0000256" key="2">
    <source>
        <dbReference type="ARBA" id="ARBA00022771"/>
    </source>
</evidence>
<sequence length="137" mass="14071">AAPTRHWTAATQTPGGCTRPAANPCPPSGRTAWAARAGPPGAHRSPAASAGPELAGLPRRPPGEPLQGFSKLGGGGLRSPGGGRDCMVCFESEVTAALVPCGHNLFCMECAVRICERTDPECPVCHITATQAIRIFS</sequence>
<evidence type="ECO:0000313" key="7">
    <source>
        <dbReference type="Ensembl" id="ENSOCUP00000015993.2"/>
    </source>
</evidence>
<dbReference type="InParanoid" id="G1TGE3"/>
<evidence type="ECO:0000256" key="5">
    <source>
        <dbReference type="SAM" id="MobiDB-lite"/>
    </source>
</evidence>
<dbReference type="AlphaFoldDB" id="G1TGE3"/>
<keyword evidence="1" id="KW-0479">Metal-binding</keyword>
<reference evidence="7" key="3">
    <citation type="submission" date="2025-09" db="UniProtKB">
        <authorList>
            <consortium name="Ensembl"/>
        </authorList>
    </citation>
    <scope>IDENTIFICATION</scope>
    <source>
        <strain evidence="7">Thorbecke</strain>
    </source>
</reference>
<name>G1TGE3_RABIT</name>
<dbReference type="PaxDb" id="9986-ENSOCUP00000015993"/>
<feature type="region of interest" description="Disordered" evidence="5">
    <location>
        <begin position="1"/>
        <end position="78"/>
    </location>
</feature>
<keyword evidence="8" id="KW-1185">Reference proteome</keyword>
<dbReference type="Pfam" id="PF13920">
    <property type="entry name" value="zf-C3HC4_3"/>
    <property type="match status" value="1"/>
</dbReference>
<dbReference type="PANTHER" id="PTHR23285">
    <property type="entry name" value="RING FINGER AND KH DOMAIN CONTAINING PROTEIN 1"/>
    <property type="match status" value="1"/>
</dbReference>
<dbReference type="GeneTree" id="ENSGT00940000161732"/>
<proteinExistence type="predicted"/>
<feature type="domain" description="RING-type" evidence="6">
    <location>
        <begin position="86"/>
        <end position="126"/>
    </location>
</feature>
<dbReference type="PROSITE" id="PS50089">
    <property type="entry name" value="ZF_RING_2"/>
    <property type="match status" value="1"/>
</dbReference>
<evidence type="ECO:0000313" key="8">
    <source>
        <dbReference type="Proteomes" id="UP000001811"/>
    </source>
</evidence>
<reference evidence="7 8" key="1">
    <citation type="journal article" date="2011" name="Nature">
        <title>A high-resolution map of human evolutionary constraint using 29 mammals.</title>
        <authorList>
            <person name="Lindblad-Toh K."/>
            <person name="Garber M."/>
            <person name="Zuk O."/>
            <person name="Lin M.F."/>
            <person name="Parker B.J."/>
            <person name="Washietl S."/>
            <person name="Kheradpour P."/>
            <person name="Ernst J."/>
            <person name="Jordan G."/>
            <person name="Mauceli E."/>
            <person name="Ward L.D."/>
            <person name="Lowe C.B."/>
            <person name="Holloway A.K."/>
            <person name="Clamp M."/>
            <person name="Gnerre S."/>
            <person name="Alfoldi J."/>
            <person name="Beal K."/>
            <person name="Chang J."/>
            <person name="Clawson H."/>
            <person name="Cuff J."/>
            <person name="Di Palma F."/>
            <person name="Fitzgerald S."/>
            <person name="Flicek P."/>
            <person name="Guttman M."/>
            <person name="Hubisz M.J."/>
            <person name="Jaffe D.B."/>
            <person name="Jungreis I."/>
            <person name="Kent W.J."/>
            <person name="Kostka D."/>
            <person name="Lara M."/>
            <person name="Martins A.L."/>
            <person name="Massingham T."/>
            <person name="Moltke I."/>
            <person name="Raney B.J."/>
            <person name="Rasmussen M.D."/>
            <person name="Robinson J."/>
            <person name="Stark A."/>
            <person name="Vilella A.J."/>
            <person name="Wen J."/>
            <person name="Xie X."/>
            <person name="Zody M.C."/>
            <person name="Baldwin J."/>
            <person name="Bloom T."/>
            <person name="Chin C.W."/>
            <person name="Heiman D."/>
            <person name="Nicol R."/>
            <person name="Nusbaum C."/>
            <person name="Young S."/>
            <person name="Wilkinson J."/>
            <person name="Worley K.C."/>
            <person name="Kovar C.L."/>
            <person name="Muzny D.M."/>
            <person name="Gibbs R.A."/>
            <person name="Cree A."/>
            <person name="Dihn H.H."/>
            <person name="Fowler G."/>
            <person name="Jhangiani S."/>
            <person name="Joshi V."/>
            <person name="Lee S."/>
            <person name="Lewis L.R."/>
            <person name="Nazareth L.V."/>
            <person name="Okwuonu G."/>
            <person name="Santibanez J."/>
            <person name="Warren W.C."/>
            <person name="Mardis E.R."/>
            <person name="Weinstock G.M."/>
            <person name="Wilson R.K."/>
            <person name="Delehaunty K."/>
            <person name="Dooling D."/>
            <person name="Fronik C."/>
            <person name="Fulton L."/>
            <person name="Fulton B."/>
            <person name="Graves T."/>
            <person name="Minx P."/>
            <person name="Sodergren E."/>
            <person name="Birney E."/>
            <person name="Margulies E.H."/>
            <person name="Herrero J."/>
            <person name="Green E.D."/>
            <person name="Haussler D."/>
            <person name="Siepel A."/>
            <person name="Goldman N."/>
            <person name="Pollard K.S."/>
            <person name="Pedersen J.S."/>
            <person name="Lander E.S."/>
            <person name="Kellis M."/>
        </authorList>
    </citation>
    <scope>NUCLEOTIDE SEQUENCE [LARGE SCALE GENOMIC DNA]</scope>
    <source>
        <strain evidence="7 8">Thorbecke inbred</strain>
    </source>
</reference>
<evidence type="ECO:0000256" key="1">
    <source>
        <dbReference type="ARBA" id="ARBA00022723"/>
    </source>
</evidence>
<keyword evidence="2 4" id="KW-0863">Zinc-finger</keyword>
<dbReference type="FunFam" id="3.30.40.10:FF:000090">
    <property type="entry name" value="Mex-3 RNA-binding family member C"/>
    <property type="match status" value="1"/>
</dbReference>
<dbReference type="eggNOG" id="KOG2113">
    <property type="taxonomic scope" value="Eukaryota"/>
</dbReference>
<dbReference type="SUPFAM" id="SSF57850">
    <property type="entry name" value="RING/U-box"/>
    <property type="match status" value="1"/>
</dbReference>
<accession>G1TGE3</accession>
<dbReference type="InterPro" id="IPR001841">
    <property type="entry name" value="Znf_RING"/>
</dbReference>
<evidence type="ECO:0000256" key="3">
    <source>
        <dbReference type="ARBA" id="ARBA00022833"/>
    </source>
</evidence>
<evidence type="ECO:0000256" key="4">
    <source>
        <dbReference type="PROSITE-ProRule" id="PRU00175"/>
    </source>
</evidence>
<organism evidence="7 8">
    <name type="scientific">Oryctolagus cuniculus</name>
    <name type="common">Rabbit</name>
    <dbReference type="NCBI Taxonomy" id="9986"/>
    <lineage>
        <taxon>Eukaryota</taxon>
        <taxon>Metazoa</taxon>
        <taxon>Chordata</taxon>
        <taxon>Craniata</taxon>
        <taxon>Vertebrata</taxon>
        <taxon>Euteleostomi</taxon>
        <taxon>Mammalia</taxon>
        <taxon>Eutheria</taxon>
        <taxon>Euarchontoglires</taxon>
        <taxon>Glires</taxon>
        <taxon>Lagomorpha</taxon>
        <taxon>Leporidae</taxon>
        <taxon>Oryctolagus</taxon>
    </lineage>
</organism>
<keyword evidence="3" id="KW-0862">Zinc</keyword>
<dbReference type="GO" id="GO:0003723">
    <property type="term" value="F:RNA binding"/>
    <property type="evidence" value="ECO:0007669"/>
    <property type="project" value="InterPro"/>
</dbReference>
<dbReference type="Gene3D" id="3.30.40.10">
    <property type="entry name" value="Zinc/RING finger domain, C3HC4 (zinc finger)"/>
    <property type="match status" value="1"/>
</dbReference>
<protein>
    <recommendedName>
        <fullName evidence="6">RING-type domain-containing protein</fullName>
    </recommendedName>
</protein>
<dbReference type="SMR" id="G1TGE3"/>
<dbReference type="HOGENOM" id="CLU_025598_0_0_1"/>